<dbReference type="Gene3D" id="1.10.8.60">
    <property type="match status" value="1"/>
</dbReference>
<evidence type="ECO:0000313" key="7">
    <source>
        <dbReference type="Proteomes" id="UP000289260"/>
    </source>
</evidence>
<organism evidence="6 7">
    <name type="scientific">Leucobacter triazinivorans</name>
    <dbReference type="NCBI Taxonomy" id="1784719"/>
    <lineage>
        <taxon>Bacteria</taxon>
        <taxon>Bacillati</taxon>
        <taxon>Actinomycetota</taxon>
        <taxon>Actinomycetes</taxon>
        <taxon>Micrococcales</taxon>
        <taxon>Microbacteriaceae</taxon>
        <taxon>Leucobacter</taxon>
    </lineage>
</organism>
<feature type="domain" description="AAA+ ATPase" evidence="5">
    <location>
        <begin position="34"/>
        <end position="155"/>
    </location>
</feature>
<evidence type="ECO:0000256" key="2">
    <source>
        <dbReference type="ARBA" id="ARBA00022741"/>
    </source>
</evidence>
<dbReference type="PANTHER" id="PTHR13779:SF7">
    <property type="entry name" value="ATPASE WRNIP1"/>
    <property type="match status" value="1"/>
</dbReference>
<evidence type="ECO:0000256" key="4">
    <source>
        <dbReference type="SAM" id="MobiDB-lite"/>
    </source>
</evidence>
<dbReference type="Proteomes" id="UP000289260">
    <property type="component" value="Chromosome"/>
</dbReference>
<dbReference type="GO" id="GO:0008047">
    <property type="term" value="F:enzyme activator activity"/>
    <property type="evidence" value="ECO:0007669"/>
    <property type="project" value="TreeGrafter"/>
</dbReference>
<dbReference type="FunFam" id="1.20.272.10:FF:000001">
    <property type="entry name" value="Putative AAA family ATPase"/>
    <property type="match status" value="1"/>
</dbReference>
<comment type="similarity">
    <text evidence="1">Belongs to the AAA ATPase family. RarA/MGS1/WRNIP1 subfamily.</text>
</comment>
<dbReference type="Gene3D" id="1.20.272.10">
    <property type="match status" value="1"/>
</dbReference>
<dbReference type="InterPro" id="IPR021886">
    <property type="entry name" value="MgsA_C"/>
</dbReference>
<protein>
    <submittedName>
        <fullName evidence="6">Replication-associated recombination protein A</fullName>
    </submittedName>
</protein>
<evidence type="ECO:0000256" key="3">
    <source>
        <dbReference type="ARBA" id="ARBA00022840"/>
    </source>
</evidence>
<keyword evidence="2" id="KW-0547">Nucleotide-binding</keyword>
<dbReference type="EMBL" id="CP035806">
    <property type="protein sequence ID" value="QBE50100.1"/>
    <property type="molecule type" value="Genomic_DNA"/>
</dbReference>
<dbReference type="CDD" id="cd18139">
    <property type="entry name" value="HLD_clamp_RarA"/>
    <property type="match status" value="1"/>
</dbReference>
<dbReference type="InterPro" id="IPR003593">
    <property type="entry name" value="AAA+_ATPase"/>
</dbReference>
<dbReference type="SUPFAM" id="SSF52540">
    <property type="entry name" value="P-loop containing nucleoside triphosphate hydrolases"/>
    <property type="match status" value="1"/>
</dbReference>
<dbReference type="CDD" id="cd00009">
    <property type="entry name" value="AAA"/>
    <property type="match status" value="1"/>
</dbReference>
<proteinExistence type="inferred from homology"/>
<dbReference type="InterPro" id="IPR008921">
    <property type="entry name" value="DNA_pol3_clamp-load_cplx_C"/>
</dbReference>
<dbReference type="GO" id="GO:0005524">
    <property type="term" value="F:ATP binding"/>
    <property type="evidence" value="ECO:0007669"/>
    <property type="project" value="UniProtKB-KW"/>
</dbReference>
<dbReference type="InterPro" id="IPR032423">
    <property type="entry name" value="AAA_assoc_2"/>
</dbReference>
<dbReference type="InterPro" id="IPR051314">
    <property type="entry name" value="AAA_ATPase_RarA/MGS1/WRNIP1"/>
</dbReference>
<dbReference type="FunFam" id="3.40.50.300:FF:000345">
    <property type="entry name" value="AAA family ATPase"/>
    <property type="match status" value="1"/>
</dbReference>
<dbReference type="OrthoDB" id="9778364at2"/>
<keyword evidence="7" id="KW-1185">Reference proteome</keyword>
<dbReference type="GO" id="GO:0000731">
    <property type="term" value="P:DNA synthesis involved in DNA repair"/>
    <property type="evidence" value="ECO:0007669"/>
    <property type="project" value="TreeGrafter"/>
</dbReference>
<evidence type="ECO:0000256" key="1">
    <source>
        <dbReference type="ARBA" id="ARBA00008959"/>
    </source>
</evidence>
<feature type="region of interest" description="Disordered" evidence="4">
    <location>
        <begin position="370"/>
        <end position="391"/>
    </location>
</feature>
<dbReference type="InterPro" id="IPR003959">
    <property type="entry name" value="ATPase_AAA_core"/>
</dbReference>
<name>A0A4P6KID9_9MICO</name>
<evidence type="ECO:0000259" key="5">
    <source>
        <dbReference type="SMART" id="SM00382"/>
    </source>
</evidence>
<dbReference type="PANTHER" id="PTHR13779">
    <property type="entry name" value="WERNER HELICASE-INTERACTING PROTEIN 1 FAMILY MEMBER"/>
    <property type="match status" value="1"/>
</dbReference>
<dbReference type="InterPro" id="IPR027417">
    <property type="entry name" value="P-loop_NTPase"/>
</dbReference>
<dbReference type="RefSeq" id="WP_130111195.1">
    <property type="nucleotide sequence ID" value="NZ_CP035806.1"/>
</dbReference>
<dbReference type="GO" id="GO:0003677">
    <property type="term" value="F:DNA binding"/>
    <property type="evidence" value="ECO:0007669"/>
    <property type="project" value="InterPro"/>
</dbReference>
<dbReference type="Pfam" id="PF12002">
    <property type="entry name" value="MgsA_C"/>
    <property type="match status" value="1"/>
</dbReference>
<dbReference type="FunFam" id="1.10.3710.10:FF:000003">
    <property type="entry name" value="ATPase, AAA family protein"/>
    <property type="match status" value="1"/>
</dbReference>
<dbReference type="Gene3D" id="3.40.50.300">
    <property type="entry name" value="P-loop containing nucleotide triphosphate hydrolases"/>
    <property type="match status" value="1"/>
</dbReference>
<dbReference type="GO" id="GO:0006261">
    <property type="term" value="P:DNA-templated DNA replication"/>
    <property type="evidence" value="ECO:0007669"/>
    <property type="project" value="TreeGrafter"/>
</dbReference>
<accession>A0A4P6KID9</accession>
<dbReference type="SUPFAM" id="SSF48019">
    <property type="entry name" value="post-AAA+ oligomerization domain-like"/>
    <property type="match status" value="1"/>
</dbReference>
<dbReference type="Pfam" id="PF16193">
    <property type="entry name" value="AAA_assoc_2"/>
    <property type="match status" value="1"/>
</dbReference>
<dbReference type="Pfam" id="PF00004">
    <property type="entry name" value="AAA"/>
    <property type="match status" value="1"/>
</dbReference>
<keyword evidence="3" id="KW-0067">ATP-binding</keyword>
<dbReference type="Gene3D" id="1.10.3710.10">
    <property type="entry name" value="DNA polymerase III clamp loader subunits, C-terminal domain"/>
    <property type="match status" value="1"/>
</dbReference>
<dbReference type="GO" id="GO:0016887">
    <property type="term" value="F:ATP hydrolysis activity"/>
    <property type="evidence" value="ECO:0007669"/>
    <property type="project" value="InterPro"/>
</dbReference>
<reference evidence="6 7" key="1">
    <citation type="submission" date="2019-02" db="EMBL/GenBank/DDBJ databases">
        <authorList>
            <person name="Sun L."/>
            <person name="Pan D."/>
            <person name="Wu X."/>
        </authorList>
    </citation>
    <scope>NUCLEOTIDE SEQUENCE [LARGE SCALE GENOMIC DNA]</scope>
    <source>
        <strain evidence="6 7">JW-1</strain>
    </source>
</reference>
<dbReference type="AlphaFoldDB" id="A0A4P6KID9"/>
<dbReference type="KEGG" id="ltr:EVS81_00130"/>
<gene>
    <name evidence="6" type="ORF">EVS81_00130</name>
</gene>
<dbReference type="GO" id="GO:0017116">
    <property type="term" value="F:single-stranded DNA helicase activity"/>
    <property type="evidence" value="ECO:0007669"/>
    <property type="project" value="TreeGrafter"/>
</dbReference>
<dbReference type="SMART" id="SM00382">
    <property type="entry name" value="AAA"/>
    <property type="match status" value="1"/>
</dbReference>
<evidence type="ECO:0000313" key="6">
    <source>
        <dbReference type="EMBL" id="QBE50100.1"/>
    </source>
</evidence>
<sequence>MRPRTLDEVVGQQHLLRPGSPLRTLASGADHGGGAVSVILWGPPGTGKTTLAQAIAHSSGRRFVELSAITAGIKDVRTVMERALNDRDLYDIATVLFLDEIHRFTKAQQDALLPGVENGWVTLVAATTENPSFSVISPLLSRSLLLTLEPLEDADLRALLERAVSDPRGLGAQVSVDDEALDALVQLASGDARRALTGLEAAAASALAMDEAGGEPPVVTPEIVSASVDRALLRYDRNGDQHYDVISAFIKSMRGSDPDAAIHYLARMIEAGEDPRFIARRLMVHAAEDVGMADPHALQVAVAAAEATQLIGLPEARIPLAEATIYIATAPKSNAVISAIDAAIADVKRGNFGLVPKHLRDAHYPGAKRMGHGKGYRYPHSDPRGVSPQQYLPDELRDRVYYEPTQHGNEREVSDRLEKIRRITRGG</sequence>